<dbReference type="AlphaFoldDB" id="A0A3R7QA62"/>
<accession>A0A3R7QA62</accession>
<proteinExistence type="predicted"/>
<gene>
    <name evidence="2" type="ORF">C7M84_009016</name>
</gene>
<dbReference type="EMBL" id="QCYY01002131">
    <property type="protein sequence ID" value="ROT72592.1"/>
    <property type="molecule type" value="Genomic_DNA"/>
</dbReference>
<evidence type="ECO:0000313" key="2">
    <source>
        <dbReference type="EMBL" id="ROT72592.1"/>
    </source>
</evidence>
<name>A0A3R7QA62_PENVA</name>
<dbReference type="STRING" id="6689.A0A3R7QA62"/>
<sequence length="432" mass="46634">MGAEEQTEEARPRHLVYAARYQDDMRVLCRRPKPRPPATCPKRRAEGENDRSVSNADTFSCPRFDLSLPFPSPSPLPSPIPSPSPLPSPSFSSIPPPLFSSSSSLFPSSFPPSPYPSPLLIPNPFSSSSFSPPFPYPLTLPSPPLSPPFPPPSPFHSPSSPLHSPALPFPFPPCSPLPLLPPCSPLPFLPSSPLPLPLLSLSPSPPCSPPFPLLPLLCSFRTTTYSASPSKERRLLPLLSHWEFHAHSTTSSVYALISNPRAHPRTREFCLQNIFCATACDTDAPHPHPLTHSSLPTHTSATHPPRLVKDLPRRPSPLHPPFSTFPSSPGALSPSTPTSPTFPFPNLPDAPSTPTFSPFPHLAPTPLAPSIPTSPSPYLLPLPPPPPPPQPPSGAAPRSQRARFATTRYGRPRSVVAARAGIVAIYHFIGWL</sequence>
<feature type="compositionally biased region" description="Pro residues" evidence="1">
    <location>
        <begin position="361"/>
        <end position="394"/>
    </location>
</feature>
<feature type="compositionally biased region" description="Low complexity" evidence="1">
    <location>
        <begin position="326"/>
        <end position="339"/>
    </location>
</feature>
<reference evidence="2 3" key="1">
    <citation type="submission" date="2018-04" db="EMBL/GenBank/DDBJ databases">
        <authorList>
            <person name="Zhang X."/>
            <person name="Yuan J."/>
            <person name="Li F."/>
            <person name="Xiang J."/>
        </authorList>
    </citation>
    <scope>NUCLEOTIDE SEQUENCE [LARGE SCALE GENOMIC DNA]</scope>
    <source>
        <tissue evidence="2">Muscle</tissue>
    </source>
</reference>
<comment type="caution">
    <text evidence="2">The sequence shown here is derived from an EMBL/GenBank/DDBJ whole genome shotgun (WGS) entry which is preliminary data.</text>
</comment>
<reference evidence="2 3" key="2">
    <citation type="submission" date="2019-01" db="EMBL/GenBank/DDBJ databases">
        <title>The decoding of complex shrimp genome reveals the adaptation for benthos swimmer, frequently molting mechanism and breeding impact on genome.</title>
        <authorList>
            <person name="Sun Y."/>
            <person name="Gao Y."/>
            <person name="Yu Y."/>
        </authorList>
    </citation>
    <scope>NUCLEOTIDE SEQUENCE [LARGE SCALE GENOMIC DNA]</scope>
    <source>
        <tissue evidence="2">Muscle</tissue>
    </source>
</reference>
<feature type="region of interest" description="Disordered" evidence="1">
    <location>
        <begin position="72"/>
        <end position="91"/>
    </location>
</feature>
<dbReference type="Proteomes" id="UP000283509">
    <property type="component" value="Unassembled WGS sequence"/>
</dbReference>
<feature type="region of interest" description="Disordered" evidence="1">
    <location>
        <begin position="288"/>
        <end position="407"/>
    </location>
</feature>
<protein>
    <submittedName>
        <fullName evidence="2">Uncharacterized protein</fullName>
    </submittedName>
</protein>
<organism evidence="2 3">
    <name type="scientific">Penaeus vannamei</name>
    <name type="common">Whiteleg shrimp</name>
    <name type="synonym">Litopenaeus vannamei</name>
    <dbReference type="NCBI Taxonomy" id="6689"/>
    <lineage>
        <taxon>Eukaryota</taxon>
        <taxon>Metazoa</taxon>
        <taxon>Ecdysozoa</taxon>
        <taxon>Arthropoda</taxon>
        <taxon>Crustacea</taxon>
        <taxon>Multicrustacea</taxon>
        <taxon>Malacostraca</taxon>
        <taxon>Eumalacostraca</taxon>
        <taxon>Eucarida</taxon>
        <taxon>Decapoda</taxon>
        <taxon>Dendrobranchiata</taxon>
        <taxon>Penaeoidea</taxon>
        <taxon>Penaeidae</taxon>
        <taxon>Penaeus</taxon>
    </lineage>
</organism>
<evidence type="ECO:0000313" key="3">
    <source>
        <dbReference type="Proteomes" id="UP000283509"/>
    </source>
</evidence>
<feature type="compositionally biased region" description="Low complexity" evidence="1">
    <location>
        <begin position="290"/>
        <end position="305"/>
    </location>
</feature>
<keyword evidence="3" id="KW-1185">Reference proteome</keyword>
<feature type="region of interest" description="Disordered" evidence="1">
    <location>
        <begin position="27"/>
        <end position="58"/>
    </location>
</feature>
<evidence type="ECO:0000256" key="1">
    <source>
        <dbReference type="SAM" id="MobiDB-lite"/>
    </source>
</evidence>